<dbReference type="GO" id="GO:0016887">
    <property type="term" value="F:ATP hydrolysis activity"/>
    <property type="evidence" value="ECO:0007669"/>
    <property type="project" value="InterPro"/>
</dbReference>
<dbReference type="RefSeq" id="WP_051225113.1">
    <property type="nucleotide sequence ID" value="NZ_AUEH01000005.1"/>
</dbReference>
<dbReference type="Proteomes" id="UP000050949">
    <property type="component" value="Unassembled WGS sequence"/>
</dbReference>
<dbReference type="PATRIC" id="fig|1122147.4.peg.2692"/>
<dbReference type="Gene3D" id="3.40.50.300">
    <property type="entry name" value="P-loop containing nucleotide triphosphate hydrolases"/>
    <property type="match status" value="1"/>
</dbReference>
<name>A0A0R1XB16_9LACO</name>
<dbReference type="InterPro" id="IPR051535">
    <property type="entry name" value="Siderophore_ABC-ATPase"/>
</dbReference>
<evidence type="ECO:0000256" key="5">
    <source>
        <dbReference type="ARBA" id="ARBA00022741"/>
    </source>
</evidence>
<comment type="caution">
    <text evidence="11">The sequence shown here is derived from an EMBL/GenBank/DDBJ whole genome shotgun (WGS) entry which is preliminary data.</text>
</comment>
<dbReference type="InterPro" id="IPR003439">
    <property type="entry name" value="ABC_transporter-like_ATP-bd"/>
</dbReference>
<evidence type="ECO:0000256" key="2">
    <source>
        <dbReference type="ARBA" id="ARBA00022448"/>
    </source>
</evidence>
<dbReference type="GO" id="GO:0006826">
    <property type="term" value="P:iron ion transport"/>
    <property type="evidence" value="ECO:0007669"/>
    <property type="project" value="UniProtKB-KW"/>
</dbReference>
<gene>
    <name evidence="11" type="ORF">FC91_GL002611</name>
</gene>
<keyword evidence="9" id="KW-0472">Membrane</keyword>
<evidence type="ECO:0000256" key="7">
    <source>
        <dbReference type="ARBA" id="ARBA00023004"/>
    </source>
</evidence>
<keyword evidence="6 11" id="KW-0067">ATP-binding</keyword>
<dbReference type="PANTHER" id="PTHR42771:SF2">
    <property type="entry name" value="IRON(3+)-HYDROXAMATE IMPORT ATP-BINDING PROTEIN FHUC"/>
    <property type="match status" value="1"/>
</dbReference>
<dbReference type="SMART" id="SM00382">
    <property type="entry name" value="AAA"/>
    <property type="match status" value="1"/>
</dbReference>
<keyword evidence="3" id="KW-1003">Cell membrane</keyword>
<dbReference type="InterPro" id="IPR017871">
    <property type="entry name" value="ABC_transporter-like_CS"/>
</dbReference>
<sequence>MMTGKELTYRYPGAVQPALQQATVTLPPGQITALIGPNGSGKSTLLRCLTGTLTPQQGTVWLQNRPLQHLPARQRAQRIAVVQQANQDQPLLTVEEIVRLGRTPFHRLWSSWTTADQHAVEQALANTGLTDLADQSYTALSGGQQQRVWLAMALAQKPAVLFLDEPTTYLDIHYQLGLLQTLRQLSRTQGLTVGLILHDLNQVLQFADRTYCVQAGRIVAGGKTVTVLTPALIRDVFQVEAKLISGTLALH</sequence>
<keyword evidence="2" id="KW-0813">Transport</keyword>
<dbReference type="EMBL" id="AZFW01000050">
    <property type="protein sequence ID" value="KRM27402.1"/>
    <property type="molecule type" value="Genomic_DNA"/>
</dbReference>
<dbReference type="PANTHER" id="PTHR42771">
    <property type="entry name" value="IRON(3+)-HYDROXAMATE IMPORT ATP-BINDING PROTEIN FHUC"/>
    <property type="match status" value="1"/>
</dbReference>
<dbReference type="FunFam" id="3.40.50.300:FF:000134">
    <property type="entry name" value="Iron-enterobactin ABC transporter ATP-binding protein"/>
    <property type="match status" value="1"/>
</dbReference>
<evidence type="ECO:0000256" key="6">
    <source>
        <dbReference type="ARBA" id="ARBA00022840"/>
    </source>
</evidence>
<dbReference type="SUPFAM" id="SSF52540">
    <property type="entry name" value="P-loop containing nucleoside triphosphate hydrolases"/>
    <property type="match status" value="1"/>
</dbReference>
<dbReference type="Pfam" id="PF00005">
    <property type="entry name" value="ABC_tran"/>
    <property type="match status" value="1"/>
</dbReference>
<evidence type="ECO:0000313" key="11">
    <source>
        <dbReference type="EMBL" id="KRM27402.1"/>
    </source>
</evidence>
<accession>A0A0R1XB16</accession>
<keyword evidence="8" id="KW-0406">Ion transport</keyword>
<keyword evidence="4" id="KW-0410">Iron transport</keyword>
<dbReference type="GO" id="GO:0005886">
    <property type="term" value="C:plasma membrane"/>
    <property type="evidence" value="ECO:0007669"/>
    <property type="project" value="UniProtKB-SubCell"/>
</dbReference>
<keyword evidence="5" id="KW-0547">Nucleotide-binding</keyword>
<evidence type="ECO:0000256" key="1">
    <source>
        <dbReference type="ARBA" id="ARBA00004202"/>
    </source>
</evidence>
<evidence type="ECO:0000256" key="4">
    <source>
        <dbReference type="ARBA" id="ARBA00022496"/>
    </source>
</evidence>
<dbReference type="GeneID" id="78510054"/>
<dbReference type="OrthoDB" id="9787851at2"/>
<dbReference type="InterPro" id="IPR003593">
    <property type="entry name" value="AAA+_ATPase"/>
</dbReference>
<comment type="subcellular location">
    <subcellularLocation>
        <location evidence="1">Cell membrane</location>
        <topology evidence="1">Peripheral membrane protein</topology>
    </subcellularLocation>
</comment>
<proteinExistence type="predicted"/>
<evidence type="ECO:0000313" key="12">
    <source>
        <dbReference type="Proteomes" id="UP000050949"/>
    </source>
</evidence>
<dbReference type="CDD" id="cd03214">
    <property type="entry name" value="ABC_Iron-Siderophores_B12_Hemin"/>
    <property type="match status" value="1"/>
</dbReference>
<dbReference type="eggNOG" id="COG1120">
    <property type="taxonomic scope" value="Bacteria"/>
</dbReference>
<evidence type="ECO:0000259" key="10">
    <source>
        <dbReference type="PROSITE" id="PS50893"/>
    </source>
</evidence>
<dbReference type="GO" id="GO:0005524">
    <property type="term" value="F:ATP binding"/>
    <property type="evidence" value="ECO:0007669"/>
    <property type="project" value="UniProtKB-KW"/>
</dbReference>
<dbReference type="PROSITE" id="PS50893">
    <property type="entry name" value="ABC_TRANSPORTER_2"/>
    <property type="match status" value="1"/>
</dbReference>
<evidence type="ECO:0000256" key="8">
    <source>
        <dbReference type="ARBA" id="ARBA00023065"/>
    </source>
</evidence>
<evidence type="ECO:0000256" key="3">
    <source>
        <dbReference type="ARBA" id="ARBA00022475"/>
    </source>
</evidence>
<keyword evidence="7" id="KW-0408">Iron</keyword>
<organism evidence="11 12">
    <name type="scientific">Schleiferilactobacillus harbinensis DSM 16991</name>
    <dbReference type="NCBI Taxonomy" id="1122147"/>
    <lineage>
        <taxon>Bacteria</taxon>
        <taxon>Bacillati</taxon>
        <taxon>Bacillota</taxon>
        <taxon>Bacilli</taxon>
        <taxon>Lactobacillales</taxon>
        <taxon>Lactobacillaceae</taxon>
        <taxon>Schleiferilactobacillus</taxon>
    </lineage>
</organism>
<dbReference type="InterPro" id="IPR027417">
    <property type="entry name" value="P-loop_NTPase"/>
</dbReference>
<reference evidence="11 12" key="1">
    <citation type="journal article" date="2015" name="Genome Announc.">
        <title>Expanding the biotechnology potential of lactobacilli through comparative genomics of 213 strains and associated genera.</title>
        <authorList>
            <person name="Sun Z."/>
            <person name="Harris H.M."/>
            <person name="McCann A."/>
            <person name="Guo C."/>
            <person name="Argimon S."/>
            <person name="Zhang W."/>
            <person name="Yang X."/>
            <person name="Jeffery I.B."/>
            <person name="Cooney J.C."/>
            <person name="Kagawa T.F."/>
            <person name="Liu W."/>
            <person name="Song Y."/>
            <person name="Salvetti E."/>
            <person name="Wrobel A."/>
            <person name="Rasinkangas P."/>
            <person name="Parkhill J."/>
            <person name="Rea M.C."/>
            <person name="O'Sullivan O."/>
            <person name="Ritari J."/>
            <person name="Douillard F.P."/>
            <person name="Paul Ross R."/>
            <person name="Yang R."/>
            <person name="Briner A.E."/>
            <person name="Felis G.E."/>
            <person name="de Vos W.M."/>
            <person name="Barrangou R."/>
            <person name="Klaenhammer T.R."/>
            <person name="Caufield P.W."/>
            <person name="Cui Y."/>
            <person name="Zhang H."/>
            <person name="O'Toole P.W."/>
        </authorList>
    </citation>
    <scope>NUCLEOTIDE SEQUENCE [LARGE SCALE GENOMIC DNA]</scope>
    <source>
        <strain evidence="11 12">DSM 16991</strain>
    </source>
</reference>
<protein>
    <submittedName>
        <fullName evidence="11">Iron compound ABC transporter, ATP-binding protein</fullName>
    </submittedName>
</protein>
<evidence type="ECO:0000256" key="9">
    <source>
        <dbReference type="ARBA" id="ARBA00023136"/>
    </source>
</evidence>
<dbReference type="PROSITE" id="PS00211">
    <property type="entry name" value="ABC_TRANSPORTER_1"/>
    <property type="match status" value="1"/>
</dbReference>
<dbReference type="AlphaFoldDB" id="A0A0R1XB16"/>
<feature type="domain" description="ABC transporter" evidence="10">
    <location>
        <begin position="2"/>
        <end position="240"/>
    </location>
</feature>